<evidence type="ECO:0000313" key="1">
    <source>
        <dbReference type="EMBL" id="KAK3727661.1"/>
    </source>
</evidence>
<sequence>MLVASSSAFCNNHCFYMIAKGIILGHDSAVRAVTEVSLDTDNRTRRHKADCTGRGEGTDEDNELRMQLRERSINQAGLPESVDLDLHNGRSGRKQCGAGHRLCLEKLREFCS</sequence>
<dbReference type="EMBL" id="JAWDGP010007236">
    <property type="protein sequence ID" value="KAK3727661.1"/>
    <property type="molecule type" value="Genomic_DNA"/>
</dbReference>
<proteinExistence type="predicted"/>
<dbReference type="Proteomes" id="UP001283361">
    <property type="component" value="Unassembled WGS sequence"/>
</dbReference>
<organism evidence="1 2">
    <name type="scientific">Elysia crispata</name>
    <name type="common">lettuce slug</name>
    <dbReference type="NCBI Taxonomy" id="231223"/>
    <lineage>
        <taxon>Eukaryota</taxon>
        <taxon>Metazoa</taxon>
        <taxon>Spiralia</taxon>
        <taxon>Lophotrochozoa</taxon>
        <taxon>Mollusca</taxon>
        <taxon>Gastropoda</taxon>
        <taxon>Heterobranchia</taxon>
        <taxon>Euthyneura</taxon>
        <taxon>Panpulmonata</taxon>
        <taxon>Sacoglossa</taxon>
        <taxon>Placobranchoidea</taxon>
        <taxon>Plakobranchidae</taxon>
        <taxon>Elysia</taxon>
    </lineage>
</organism>
<gene>
    <name evidence="1" type="ORF">RRG08_032620</name>
</gene>
<evidence type="ECO:0000313" key="2">
    <source>
        <dbReference type="Proteomes" id="UP001283361"/>
    </source>
</evidence>
<accession>A0AAE0Y052</accession>
<comment type="caution">
    <text evidence="1">The sequence shown here is derived from an EMBL/GenBank/DDBJ whole genome shotgun (WGS) entry which is preliminary data.</text>
</comment>
<dbReference type="AlphaFoldDB" id="A0AAE0Y052"/>
<keyword evidence="2" id="KW-1185">Reference proteome</keyword>
<name>A0AAE0Y052_9GAST</name>
<reference evidence="1" key="1">
    <citation type="journal article" date="2023" name="G3 (Bethesda)">
        <title>A reference genome for the long-term kleptoplast-retaining sea slug Elysia crispata morphotype clarki.</title>
        <authorList>
            <person name="Eastman K.E."/>
            <person name="Pendleton A.L."/>
            <person name="Shaikh M.A."/>
            <person name="Suttiyut T."/>
            <person name="Ogas R."/>
            <person name="Tomko P."/>
            <person name="Gavelis G."/>
            <person name="Widhalm J.R."/>
            <person name="Wisecaver J.H."/>
        </authorList>
    </citation>
    <scope>NUCLEOTIDE SEQUENCE</scope>
    <source>
        <strain evidence="1">ECLA1</strain>
    </source>
</reference>
<protein>
    <submittedName>
        <fullName evidence="1">Uncharacterized protein</fullName>
    </submittedName>
</protein>